<evidence type="ECO:0000256" key="2">
    <source>
        <dbReference type="ARBA" id="ARBA00007780"/>
    </source>
</evidence>
<keyword evidence="12" id="KW-1185">Reference proteome</keyword>
<evidence type="ECO:0000256" key="9">
    <source>
        <dbReference type="ARBA" id="ARBA00023128"/>
    </source>
</evidence>
<comment type="subcellular location">
    <subcellularLocation>
        <location evidence="1">Mitochondrion outer membrane</location>
    </subcellularLocation>
</comment>
<proteinExistence type="inferred from homology"/>
<feature type="chain" id="PRO_5037963541" evidence="11">
    <location>
        <begin position="25"/>
        <end position="306"/>
    </location>
</feature>
<dbReference type="InterPro" id="IPR001925">
    <property type="entry name" value="Porin_Euk"/>
</dbReference>
<comment type="similarity">
    <text evidence="2">Belongs to the eukaryotic mitochondrial porin family.</text>
</comment>
<evidence type="ECO:0000256" key="11">
    <source>
        <dbReference type="SAM" id="SignalP"/>
    </source>
</evidence>
<evidence type="ECO:0000313" key="13">
    <source>
        <dbReference type="WBParaSite" id="scaffold2399_cov246.g4792"/>
    </source>
</evidence>
<dbReference type="Pfam" id="PF01459">
    <property type="entry name" value="Porin_3"/>
    <property type="match status" value="1"/>
</dbReference>
<evidence type="ECO:0000313" key="12">
    <source>
        <dbReference type="Proteomes" id="UP000887561"/>
    </source>
</evidence>
<keyword evidence="4" id="KW-1134">Transmembrane beta strand</keyword>
<dbReference type="WBParaSite" id="scaffold2399_cov246.g4792">
    <property type="protein sequence ID" value="scaffold2399_cov246.g4792"/>
    <property type="gene ID" value="scaffold2399_cov246.g4792"/>
</dbReference>
<dbReference type="GO" id="GO:0008308">
    <property type="term" value="F:voltage-gated monoatomic anion channel activity"/>
    <property type="evidence" value="ECO:0007669"/>
    <property type="project" value="InterPro"/>
</dbReference>
<feature type="signal peptide" evidence="11">
    <location>
        <begin position="1"/>
        <end position="24"/>
    </location>
</feature>
<reference evidence="13" key="1">
    <citation type="submission" date="2022-11" db="UniProtKB">
        <authorList>
            <consortium name="WormBaseParasite"/>
        </authorList>
    </citation>
    <scope>IDENTIFICATION</scope>
</reference>
<name>A0A915LZ63_MELJA</name>
<dbReference type="Gene3D" id="2.40.160.10">
    <property type="entry name" value="Porin"/>
    <property type="match status" value="1"/>
</dbReference>
<dbReference type="GO" id="GO:0046930">
    <property type="term" value="C:pore complex"/>
    <property type="evidence" value="ECO:0007669"/>
    <property type="project" value="UniProtKB-KW"/>
</dbReference>
<protein>
    <submittedName>
        <fullName evidence="13">Voltage-dependent anion-selective channel protein 1</fullName>
    </submittedName>
</protein>
<dbReference type="GO" id="GO:0015288">
    <property type="term" value="F:porin activity"/>
    <property type="evidence" value="ECO:0007669"/>
    <property type="project" value="UniProtKB-KW"/>
</dbReference>
<evidence type="ECO:0000256" key="7">
    <source>
        <dbReference type="ARBA" id="ARBA00023065"/>
    </source>
</evidence>
<dbReference type="PANTHER" id="PTHR11743:SF70">
    <property type="entry name" value="GH26960P-RELATED"/>
    <property type="match status" value="1"/>
</dbReference>
<evidence type="ECO:0000256" key="1">
    <source>
        <dbReference type="ARBA" id="ARBA00004294"/>
    </source>
</evidence>
<dbReference type="Proteomes" id="UP000887561">
    <property type="component" value="Unplaced"/>
</dbReference>
<keyword evidence="10" id="KW-0472">Membrane</keyword>
<accession>A0A915LZ63</accession>
<dbReference type="CDD" id="cd07306">
    <property type="entry name" value="Porin3_VDAC"/>
    <property type="match status" value="1"/>
</dbReference>
<dbReference type="SUPFAM" id="SSF56935">
    <property type="entry name" value="Porins"/>
    <property type="match status" value="1"/>
</dbReference>
<evidence type="ECO:0000256" key="5">
    <source>
        <dbReference type="ARBA" id="ARBA00022692"/>
    </source>
</evidence>
<evidence type="ECO:0000256" key="8">
    <source>
        <dbReference type="ARBA" id="ARBA00023114"/>
    </source>
</evidence>
<sequence>MTFHFDLVTFVMCVDFFILNSVMAPPQFTDFGKSTKDLFTKGYTHGLLKLDVKSKSGPNVEFKSEGEHNLSTQKIKNKLEVKYKIPEYGGRTTITESLNTSNQLGSILELNNQLAKGLKVTIDTKYTPNSGKRECLVKTDFSGDLVRLNANLSLVGAPVLEVFGVSKIYKDWMAGAKAKYDLQANELKATSLAFLHQTSDYALHTYTNDGNEFGGSLYHKVHKNFEFGVQYMWKLKEENNQWSLASKYQVNPDLCLRAKVDHQSQVTVAATHNLSSTVKLTFTSQFGLAGLPDTLNKFGVGLEYAQ</sequence>
<keyword evidence="3" id="KW-0813">Transport</keyword>
<dbReference type="InterPro" id="IPR027246">
    <property type="entry name" value="Porin_Euk/Tom40"/>
</dbReference>
<dbReference type="GO" id="GO:0005741">
    <property type="term" value="C:mitochondrial outer membrane"/>
    <property type="evidence" value="ECO:0007669"/>
    <property type="project" value="UniProtKB-SubCell"/>
</dbReference>
<keyword evidence="5" id="KW-0812">Transmembrane</keyword>
<evidence type="ECO:0000256" key="3">
    <source>
        <dbReference type="ARBA" id="ARBA00022448"/>
    </source>
</evidence>
<keyword evidence="11" id="KW-0732">Signal</keyword>
<keyword evidence="7" id="KW-0406">Ion transport</keyword>
<dbReference type="PRINTS" id="PR00185">
    <property type="entry name" value="EUKARYTPORIN"/>
</dbReference>
<dbReference type="InterPro" id="IPR023614">
    <property type="entry name" value="Porin_dom_sf"/>
</dbReference>
<evidence type="ECO:0000256" key="4">
    <source>
        <dbReference type="ARBA" id="ARBA00022452"/>
    </source>
</evidence>
<dbReference type="FunFam" id="2.40.160.10:FF:000012">
    <property type="entry name" value="Voltage-dependent anion-selective channel"/>
    <property type="match status" value="1"/>
</dbReference>
<organism evidence="12 13">
    <name type="scientific">Meloidogyne javanica</name>
    <name type="common">Root-knot nematode worm</name>
    <dbReference type="NCBI Taxonomy" id="6303"/>
    <lineage>
        <taxon>Eukaryota</taxon>
        <taxon>Metazoa</taxon>
        <taxon>Ecdysozoa</taxon>
        <taxon>Nematoda</taxon>
        <taxon>Chromadorea</taxon>
        <taxon>Rhabditida</taxon>
        <taxon>Tylenchina</taxon>
        <taxon>Tylenchomorpha</taxon>
        <taxon>Tylenchoidea</taxon>
        <taxon>Meloidogynidae</taxon>
        <taxon>Meloidogyninae</taxon>
        <taxon>Meloidogyne</taxon>
        <taxon>Meloidogyne incognita group</taxon>
    </lineage>
</organism>
<keyword evidence="6" id="KW-1000">Mitochondrion outer membrane</keyword>
<evidence type="ECO:0000256" key="6">
    <source>
        <dbReference type="ARBA" id="ARBA00022787"/>
    </source>
</evidence>
<evidence type="ECO:0000256" key="10">
    <source>
        <dbReference type="ARBA" id="ARBA00023136"/>
    </source>
</evidence>
<dbReference type="PANTHER" id="PTHR11743">
    <property type="entry name" value="VOLTAGE-DEPENDENT ANION-SELECTIVE CHANNEL"/>
    <property type="match status" value="1"/>
</dbReference>
<keyword evidence="9" id="KW-0496">Mitochondrion</keyword>
<dbReference type="AlphaFoldDB" id="A0A915LZ63"/>
<keyword evidence="8" id="KW-0626">Porin</keyword>